<dbReference type="GO" id="GO:0005739">
    <property type="term" value="C:mitochondrion"/>
    <property type="evidence" value="ECO:0007669"/>
    <property type="project" value="EnsemblFungi"/>
</dbReference>
<dbReference type="STRING" id="1071380.I2H1A3"/>
<reference evidence="1 2" key="1">
    <citation type="journal article" date="2011" name="Proc. Natl. Acad. Sci. U.S.A.">
        <title>Evolutionary erosion of yeast sex chromosomes by mating-type switching accidents.</title>
        <authorList>
            <person name="Gordon J.L."/>
            <person name="Armisen D."/>
            <person name="Proux-Wera E."/>
            <person name="Oheigeartaigh S.S."/>
            <person name="Byrne K.P."/>
            <person name="Wolfe K.H."/>
        </authorList>
    </citation>
    <scope>NUCLEOTIDE SEQUENCE [LARGE SCALE GENOMIC DNA]</scope>
    <source>
        <strain evidence="2">ATCC 34711 / CBS 6284 / DSM 70876 / NBRC 10599 / NRRL Y-10934 / UCD 77-7</strain>
    </source>
</reference>
<dbReference type="KEGG" id="tbl:TBLA_0C03530"/>
<dbReference type="FunCoup" id="I2H1A3">
    <property type="interactions" value="57"/>
</dbReference>
<proteinExistence type="predicted"/>
<dbReference type="Proteomes" id="UP000002866">
    <property type="component" value="Chromosome 3"/>
</dbReference>
<dbReference type="HOGENOM" id="CLU_028690_2_0_1"/>
<dbReference type="AlphaFoldDB" id="I2H1A3"/>
<dbReference type="GeneID" id="14495135"/>
<dbReference type="RefSeq" id="XP_004179674.1">
    <property type="nucleotide sequence ID" value="XM_004179626.1"/>
</dbReference>
<dbReference type="PANTHER" id="PTHR28152:SF1">
    <property type="entry name" value="HYDROXYACYL-THIOESTER DEHYDRATASE TYPE 2, MITOCHONDRIAL"/>
    <property type="match status" value="1"/>
</dbReference>
<dbReference type="OrthoDB" id="3257538at2759"/>
<dbReference type="SUPFAM" id="SSF54637">
    <property type="entry name" value="Thioesterase/thiol ester dehydrase-isomerase"/>
    <property type="match status" value="1"/>
</dbReference>
<keyword evidence="2" id="KW-1185">Reference proteome</keyword>
<dbReference type="Gene3D" id="3.10.129.10">
    <property type="entry name" value="Hotdog Thioesterase"/>
    <property type="match status" value="1"/>
</dbReference>
<dbReference type="eggNOG" id="ENOG502S5QU">
    <property type="taxonomic scope" value="Eukaryota"/>
</dbReference>
<dbReference type="GO" id="GO:0019171">
    <property type="term" value="F:(3R)-hydroxyacyl-[acyl-carrier-protein] dehydratase activity"/>
    <property type="evidence" value="ECO:0007669"/>
    <property type="project" value="EnsemblFungi"/>
</dbReference>
<accession>I2H1A3</accession>
<name>I2H1A3_HENB6</name>
<dbReference type="InterPro" id="IPR029069">
    <property type="entry name" value="HotDog_dom_sf"/>
</dbReference>
<sequence length="279" mass="32304">MSKVSELIFKDYLTRDKLIQFRKILLSKNLKSSLAANLSDQLLICNPFAEEKDKDGYFKYQTPSNILKNNSLLYKRRLWGQGEIRKYNELKINEAYKCNEKLKYIKKFKDEYHVCMERVIISDAKADTLISRELRTLVYKISKYSRSTMAANQTPLIGEIINKNFAFNDLDIIQYSQLTSNPHRIHWDKSYTQDIEGYETIIVQGPFLLQTLASTVSAYLGINISSIKYKNHNILYQDIPIEIVYHKSPSVPDGPVEAHIRSAKDPSFVYLSALITTKP</sequence>
<dbReference type="EMBL" id="HE806318">
    <property type="protein sequence ID" value="CCH60155.1"/>
    <property type="molecule type" value="Genomic_DNA"/>
</dbReference>
<dbReference type="PANTHER" id="PTHR28152">
    <property type="entry name" value="HYDROXYACYL-THIOESTER DEHYDRATASE TYPE 2, MITOCHONDRIAL"/>
    <property type="match status" value="1"/>
</dbReference>
<dbReference type="InParanoid" id="I2H1A3"/>
<evidence type="ECO:0000313" key="1">
    <source>
        <dbReference type="EMBL" id="CCH60155.1"/>
    </source>
</evidence>
<gene>
    <name evidence="1" type="primary">TBLA0C03530</name>
    <name evidence="1" type="ORF">TBLA_0C03530</name>
</gene>
<dbReference type="InterPro" id="IPR052741">
    <property type="entry name" value="Mitochondrial_HTD2"/>
</dbReference>
<organism evidence="1 2">
    <name type="scientific">Henningerozyma blattae (strain ATCC 34711 / CBS 6284 / DSM 70876 / NBRC 10599 / NRRL Y-10934 / UCD 77-7)</name>
    <name type="common">Yeast</name>
    <name type="synonym">Tetrapisispora blattae</name>
    <dbReference type="NCBI Taxonomy" id="1071380"/>
    <lineage>
        <taxon>Eukaryota</taxon>
        <taxon>Fungi</taxon>
        <taxon>Dikarya</taxon>
        <taxon>Ascomycota</taxon>
        <taxon>Saccharomycotina</taxon>
        <taxon>Saccharomycetes</taxon>
        <taxon>Saccharomycetales</taxon>
        <taxon>Saccharomycetaceae</taxon>
        <taxon>Henningerozyma</taxon>
    </lineage>
</organism>
<evidence type="ECO:0008006" key="3">
    <source>
        <dbReference type="Google" id="ProtNLM"/>
    </source>
</evidence>
<protein>
    <recommendedName>
        <fullName evidence="3">MaoC-like domain-containing protein</fullName>
    </recommendedName>
</protein>
<evidence type="ECO:0000313" key="2">
    <source>
        <dbReference type="Proteomes" id="UP000002866"/>
    </source>
</evidence>
<dbReference type="OMA" id="MWAGSQF"/>